<dbReference type="EMBL" id="UGQT01000001">
    <property type="protein sequence ID" value="STZ60920.1"/>
    <property type="molecule type" value="Genomic_DNA"/>
</dbReference>
<protein>
    <recommendedName>
        <fullName evidence="5">PE-PGRS family protein</fullName>
    </recommendedName>
</protein>
<proteinExistence type="predicted"/>
<sequence>MRVSLRSMLVAGASTVAISGLAAAPVRPLPAEHPTALVASAPVQLAAAVTPLSPPDVSSAMAELALPVPGAGDISTQNAASDFVNWVYAGIVEWSMYLALELAPYVLGFLPGGWLISDQIYALYYPILQFTDSVVFDLIDPVLNDPLNLEVWANGISAVAYTAVASLLNAGINEVNLVIDYFLSWLPPLPPIPPWPPFPGVAAAADVTAQAAVPGIVGGPLSLIADVAAGLAHNAVNLWYPPSAAVDSGVGLVSSVLDGFSFVPGVGVANFQLNEFWGLIHSQGNNAAGLANDLISIVNDLVTNTLSQGLGPAVEDAYYTALLSLQNRGEVAVQSLRNFTLDQVQYLTGVWVPHVTSPRVDLPQGPPDEIRFTTPQVLRDLLGPLAGLVPSGTLGSTPLAAAKATPEVEQAESEDAPAVEDPVVVETDDAAVDEDTTDEGSEDSPEETLEEVTDDDLTGEATDEPAVTDEEVTDEDESAADDGITDEDESAADESEDTTSSDTASSETASSDKPSEDRTSAEKDAGSAASSADD</sequence>
<name>A0A378TJU9_9MYCO</name>
<dbReference type="AlphaFoldDB" id="A0A378TJU9"/>
<feature type="region of interest" description="Disordered" evidence="1">
    <location>
        <begin position="400"/>
        <end position="534"/>
    </location>
</feature>
<evidence type="ECO:0008006" key="5">
    <source>
        <dbReference type="Google" id="ProtNLM"/>
    </source>
</evidence>
<dbReference type="Proteomes" id="UP000254978">
    <property type="component" value="Unassembled WGS sequence"/>
</dbReference>
<feature type="compositionally biased region" description="Acidic residues" evidence="1">
    <location>
        <begin position="409"/>
        <end position="418"/>
    </location>
</feature>
<feature type="compositionally biased region" description="Acidic residues" evidence="1">
    <location>
        <begin position="426"/>
        <end position="499"/>
    </location>
</feature>
<reference evidence="3 4" key="1">
    <citation type="submission" date="2018-06" db="EMBL/GenBank/DDBJ databases">
        <authorList>
            <consortium name="Pathogen Informatics"/>
            <person name="Doyle S."/>
        </authorList>
    </citation>
    <scope>NUCLEOTIDE SEQUENCE [LARGE SCALE GENOMIC DNA]</scope>
    <source>
        <strain evidence="3 4">NCTC10821</strain>
    </source>
</reference>
<gene>
    <name evidence="3" type="ORF">NCTC10821_04464</name>
</gene>
<accession>A0A378TJU9</accession>
<evidence type="ECO:0000256" key="1">
    <source>
        <dbReference type="SAM" id="MobiDB-lite"/>
    </source>
</evidence>
<keyword evidence="2" id="KW-0732">Signal</keyword>
<evidence type="ECO:0000313" key="4">
    <source>
        <dbReference type="Proteomes" id="UP000254978"/>
    </source>
</evidence>
<feature type="compositionally biased region" description="Basic and acidic residues" evidence="1">
    <location>
        <begin position="513"/>
        <end position="525"/>
    </location>
</feature>
<feature type="compositionally biased region" description="Low complexity" evidence="1">
    <location>
        <begin position="500"/>
        <end position="512"/>
    </location>
</feature>
<keyword evidence="4" id="KW-1185">Reference proteome</keyword>
<evidence type="ECO:0000256" key="2">
    <source>
        <dbReference type="SAM" id="SignalP"/>
    </source>
</evidence>
<feature type="signal peptide" evidence="2">
    <location>
        <begin position="1"/>
        <end position="22"/>
    </location>
</feature>
<feature type="chain" id="PRO_5016837351" description="PE-PGRS family protein" evidence="2">
    <location>
        <begin position="23"/>
        <end position="534"/>
    </location>
</feature>
<evidence type="ECO:0000313" key="3">
    <source>
        <dbReference type="EMBL" id="STZ60920.1"/>
    </source>
</evidence>
<organism evidence="3 4">
    <name type="scientific">Mycolicibacterium tokaiense</name>
    <dbReference type="NCBI Taxonomy" id="39695"/>
    <lineage>
        <taxon>Bacteria</taxon>
        <taxon>Bacillati</taxon>
        <taxon>Actinomycetota</taxon>
        <taxon>Actinomycetes</taxon>
        <taxon>Mycobacteriales</taxon>
        <taxon>Mycobacteriaceae</taxon>
        <taxon>Mycolicibacterium</taxon>
    </lineage>
</organism>